<dbReference type="Pfam" id="PF04279">
    <property type="entry name" value="IspA"/>
    <property type="match status" value="1"/>
</dbReference>
<keyword evidence="1" id="KW-1133">Transmembrane helix</keyword>
<accession>A0A3D9VCF5</accession>
<keyword evidence="1" id="KW-0812">Transmembrane</keyword>
<dbReference type="EMBL" id="QTUC01000001">
    <property type="protein sequence ID" value="REF37860.1"/>
    <property type="molecule type" value="Genomic_DNA"/>
</dbReference>
<feature type="transmembrane region" description="Helical" evidence="1">
    <location>
        <begin position="162"/>
        <end position="184"/>
    </location>
</feature>
<dbReference type="NCBIfam" id="NF041646">
    <property type="entry name" value="VC0807_fam"/>
    <property type="match status" value="1"/>
</dbReference>
<reference evidence="2 3" key="1">
    <citation type="submission" date="2018-08" db="EMBL/GenBank/DDBJ databases">
        <title>Sequencing the genomes of 1000 actinobacteria strains.</title>
        <authorList>
            <person name="Klenk H.-P."/>
        </authorList>
    </citation>
    <scope>NUCLEOTIDE SEQUENCE [LARGE SCALE GENOMIC DNA]</scope>
    <source>
        <strain evidence="2 3">DSM 22891</strain>
    </source>
</reference>
<dbReference type="RefSeq" id="WP_115851249.1">
    <property type="nucleotide sequence ID" value="NZ_QTUC01000001.1"/>
</dbReference>
<dbReference type="Proteomes" id="UP000256485">
    <property type="component" value="Unassembled WGS sequence"/>
</dbReference>
<feature type="transmembrane region" description="Helical" evidence="1">
    <location>
        <begin position="82"/>
        <end position="101"/>
    </location>
</feature>
<organism evidence="2 3">
    <name type="scientific">Thermasporomyces composti</name>
    <dbReference type="NCBI Taxonomy" id="696763"/>
    <lineage>
        <taxon>Bacteria</taxon>
        <taxon>Bacillati</taxon>
        <taxon>Actinomycetota</taxon>
        <taxon>Actinomycetes</taxon>
        <taxon>Propionibacteriales</taxon>
        <taxon>Nocardioidaceae</taxon>
        <taxon>Thermasporomyces</taxon>
    </lineage>
</organism>
<keyword evidence="3" id="KW-1185">Reference proteome</keyword>
<dbReference type="GO" id="GO:0016020">
    <property type="term" value="C:membrane"/>
    <property type="evidence" value="ECO:0007669"/>
    <property type="project" value="InterPro"/>
</dbReference>
<sequence>MRPVTSPDTQPSHAALVPIAMPAPTRLAATVAWRLLEAVVLPLVLFYSLLVTVGMIWALIGAVAWAYLTVGVKLVRGGGPSMLLLATAGMATVQAGLTLAADSATVYFLQPTVATYLFAAALLVTVPLDRPLIQRLAHDFCPLPPEVVRSAALRRFFQRVSLLWAAVLFVNASLTLSLLLTAPITWSVPVANAASVPPVLIGLCMSVTWFRGSLRDGGFDLRWGTPTRTGAVEAALS</sequence>
<dbReference type="OrthoDB" id="3783129at2"/>
<evidence type="ECO:0000313" key="3">
    <source>
        <dbReference type="Proteomes" id="UP000256485"/>
    </source>
</evidence>
<dbReference type="InterPro" id="IPR006008">
    <property type="entry name" value="YciB"/>
</dbReference>
<proteinExistence type="predicted"/>
<feature type="transmembrane region" description="Helical" evidence="1">
    <location>
        <begin position="107"/>
        <end position="128"/>
    </location>
</feature>
<evidence type="ECO:0000313" key="2">
    <source>
        <dbReference type="EMBL" id="REF37860.1"/>
    </source>
</evidence>
<dbReference type="AlphaFoldDB" id="A0A3D9VCF5"/>
<comment type="caution">
    <text evidence="2">The sequence shown here is derived from an EMBL/GenBank/DDBJ whole genome shotgun (WGS) entry which is preliminary data.</text>
</comment>
<gene>
    <name evidence="2" type="ORF">DFJ64_3321</name>
</gene>
<protein>
    <submittedName>
        <fullName evidence="2">Intracellular septation protein A</fullName>
    </submittedName>
</protein>
<name>A0A3D9VCF5_THECX</name>
<feature type="transmembrane region" description="Helical" evidence="1">
    <location>
        <begin position="190"/>
        <end position="210"/>
    </location>
</feature>
<keyword evidence="1" id="KW-0472">Membrane</keyword>
<evidence type="ECO:0000256" key="1">
    <source>
        <dbReference type="SAM" id="Phobius"/>
    </source>
</evidence>
<feature type="transmembrane region" description="Helical" evidence="1">
    <location>
        <begin position="44"/>
        <end position="70"/>
    </location>
</feature>